<keyword evidence="1" id="KW-0812">Transmembrane</keyword>
<proteinExistence type="predicted"/>
<protein>
    <submittedName>
        <fullName evidence="2">Uncharacterized protein</fullName>
    </submittedName>
</protein>
<keyword evidence="1" id="KW-0472">Membrane</keyword>
<name>A0A1G9G1D4_9EURY</name>
<dbReference type="RefSeq" id="WP_090311760.1">
    <property type="nucleotide sequence ID" value="NZ_FNFE01000008.1"/>
</dbReference>
<dbReference type="STRING" id="1095776.SAMN04515672_4379"/>
<gene>
    <name evidence="2" type="ORF">SAMN04515672_4379</name>
</gene>
<evidence type="ECO:0000313" key="2">
    <source>
        <dbReference type="EMBL" id="SDK94450.1"/>
    </source>
</evidence>
<feature type="transmembrane region" description="Helical" evidence="1">
    <location>
        <begin position="44"/>
        <end position="64"/>
    </location>
</feature>
<feature type="transmembrane region" description="Helical" evidence="1">
    <location>
        <begin position="7"/>
        <end position="24"/>
    </location>
</feature>
<dbReference type="EMBL" id="FNFE01000008">
    <property type="protein sequence ID" value="SDK94450.1"/>
    <property type="molecule type" value="Genomic_DNA"/>
</dbReference>
<organism evidence="2 3">
    <name type="scientific">Natronorubrum texcoconense</name>
    <dbReference type="NCBI Taxonomy" id="1095776"/>
    <lineage>
        <taxon>Archaea</taxon>
        <taxon>Methanobacteriati</taxon>
        <taxon>Methanobacteriota</taxon>
        <taxon>Stenosarchaea group</taxon>
        <taxon>Halobacteria</taxon>
        <taxon>Halobacteriales</taxon>
        <taxon>Natrialbaceae</taxon>
        <taxon>Natronorubrum</taxon>
    </lineage>
</organism>
<accession>A0A1G9G1D4</accession>
<evidence type="ECO:0000256" key="1">
    <source>
        <dbReference type="SAM" id="Phobius"/>
    </source>
</evidence>
<reference evidence="3" key="1">
    <citation type="submission" date="2016-10" db="EMBL/GenBank/DDBJ databases">
        <authorList>
            <person name="Varghese N."/>
            <person name="Submissions S."/>
        </authorList>
    </citation>
    <scope>NUCLEOTIDE SEQUENCE [LARGE SCALE GENOMIC DNA]</scope>
    <source>
        <strain evidence="3">B4,CECT 8067,JCM 17497</strain>
    </source>
</reference>
<keyword evidence="3" id="KW-1185">Reference proteome</keyword>
<evidence type="ECO:0000313" key="3">
    <source>
        <dbReference type="Proteomes" id="UP000198882"/>
    </source>
</evidence>
<dbReference type="Proteomes" id="UP000198882">
    <property type="component" value="Unassembled WGS sequence"/>
</dbReference>
<sequence>MADAAEVVSLLFSIIIAVTVVVLFHEATQGGDISGMVQVISELAVPFVLILLFVFMAVALINSAKEL</sequence>
<keyword evidence="1" id="KW-1133">Transmembrane helix</keyword>
<dbReference type="AlphaFoldDB" id="A0A1G9G1D4"/>